<gene>
    <name evidence="2" type="primary">Aste57867_16909</name>
    <name evidence="1" type="ORF">As57867_016851</name>
    <name evidence="2" type="ORF">ASTE57867_16909</name>
</gene>
<dbReference type="AlphaFoldDB" id="A0A485L6V6"/>
<evidence type="ECO:0000313" key="1">
    <source>
        <dbReference type="EMBL" id="KAF0691939.1"/>
    </source>
</evidence>
<organism evidence="2 3">
    <name type="scientific">Aphanomyces stellatus</name>
    <dbReference type="NCBI Taxonomy" id="120398"/>
    <lineage>
        <taxon>Eukaryota</taxon>
        <taxon>Sar</taxon>
        <taxon>Stramenopiles</taxon>
        <taxon>Oomycota</taxon>
        <taxon>Saprolegniomycetes</taxon>
        <taxon>Saprolegniales</taxon>
        <taxon>Verrucalvaceae</taxon>
        <taxon>Aphanomyces</taxon>
    </lineage>
</organism>
<proteinExistence type="predicted"/>
<sequence length="293" mass="32972">MAMHQYEWYVLLQLDCFRDFLPPTLLHALDAAYGDIAPATMSISPIDSSDHLARWKSWKLDQSKLDALTQTDSNGKEALQRAVSTFEKVHGERLDTHFFACGKRGVLFAGTSATHLPVVIKVQKLNEHNPIDRESLWLRRVNRFRIGPTLHLSGPGFFACELLDDGVHAVDFLRHPAATHADVHWFLRRIFHQCFVLDALRINKAEMTHPMRHIIVHGSARCVLIDFEKCVFSHASPRNVTQLTQFISSPRVVAALAAKGIALSVPGLRTLAQQYKRAPSAATFAPLLHHILQ</sequence>
<protein>
    <submittedName>
        <fullName evidence="2">Aste57867_16909 protein</fullName>
    </submittedName>
</protein>
<evidence type="ECO:0000313" key="3">
    <source>
        <dbReference type="Proteomes" id="UP000332933"/>
    </source>
</evidence>
<accession>A0A485L6V6</accession>
<keyword evidence="3" id="KW-1185">Reference proteome</keyword>
<evidence type="ECO:0000313" key="2">
    <source>
        <dbReference type="EMBL" id="VFT93672.1"/>
    </source>
</evidence>
<dbReference type="EMBL" id="CAADRA010006023">
    <property type="protein sequence ID" value="VFT93672.1"/>
    <property type="molecule type" value="Genomic_DNA"/>
</dbReference>
<name>A0A485L6V6_9STRA</name>
<reference evidence="2 3" key="1">
    <citation type="submission" date="2019-03" db="EMBL/GenBank/DDBJ databases">
        <authorList>
            <person name="Gaulin E."/>
            <person name="Dumas B."/>
        </authorList>
    </citation>
    <scope>NUCLEOTIDE SEQUENCE [LARGE SCALE GENOMIC DNA]</scope>
    <source>
        <strain evidence="2">CBS 568.67</strain>
    </source>
</reference>
<dbReference type="Proteomes" id="UP000332933">
    <property type="component" value="Unassembled WGS sequence"/>
</dbReference>
<dbReference type="OrthoDB" id="76533at2759"/>
<reference evidence="1" key="2">
    <citation type="submission" date="2019-06" db="EMBL/GenBank/DDBJ databases">
        <title>Genomics analysis of Aphanomyces spp. identifies a new class of oomycete effector associated with host adaptation.</title>
        <authorList>
            <person name="Gaulin E."/>
        </authorList>
    </citation>
    <scope>NUCLEOTIDE SEQUENCE</scope>
    <source>
        <strain evidence="1">CBS 578.67</strain>
    </source>
</reference>
<dbReference type="EMBL" id="VJMH01006002">
    <property type="protein sequence ID" value="KAF0691939.1"/>
    <property type="molecule type" value="Genomic_DNA"/>
</dbReference>